<dbReference type="SUPFAM" id="SSF51055">
    <property type="entry name" value="Carbohydrate binding domain"/>
    <property type="match status" value="1"/>
</dbReference>
<feature type="compositionally biased region" description="Low complexity" evidence="2">
    <location>
        <begin position="438"/>
        <end position="453"/>
    </location>
</feature>
<evidence type="ECO:0000256" key="3">
    <source>
        <dbReference type="SAM" id="SignalP"/>
    </source>
</evidence>
<keyword evidence="1" id="KW-0378">Hydrolase</keyword>
<reference evidence="5 6" key="1">
    <citation type="journal article" date="2016" name="Mol. Biol. Evol.">
        <title>Comparative Genomics of Early-Diverging Mushroom-Forming Fungi Provides Insights into the Origins of Lignocellulose Decay Capabilities.</title>
        <authorList>
            <person name="Nagy L.G."/>
            <person name="Riley R."/>
            <person name="Tritt A."/>
            <person name="Adam C."/>
            <person name="Daum C."/>
            <person name="Floudas D."/>
            <person name="Sun H."/>
            <person name="Yadav J.S."/>
            <person name="Pangilinan J."/>
            <person name="Larsson K.H."/>
            <person name="Matsuura K."/>
            <person name="Barry K."/>
            <person name="Labutti K."/>
            <person name="Kuo R."/>
            <person name="Ohm R.A."/>
            <person name="Bhattacharya S.S."/>
            <person name="Shirouzu T."/>
            <person name="Yoshinaga Y."/>
            <person name="Martin F.M."/>
            <person name="Grigoriev I.V."/>
            <person name="Hibbett D.S."/>
        </authorList>
    </citation>
    <scope>NUCLEOTIDE SEQUENCE [LARGE SCALE GENOMIC DNA]</scope>
    <source>
        <strain evidence="5 6">HHB12029</strain>
    </source>
</reference>
<keyword evidence="6" id="KW-1185">Reference proteome</keyword>
<proteinExistence type="predicted"/>
<feature type="domain" description="Chitin-binding type-3" evidence="4">
    <location>
        <begin position="531"/>
        <end position="573"/>
    </location>
</feature>
<accession>A0A165MLX1</accession>
<dbReference type="CDD" id="cd12215">
    <property type="entry name" value="ChiC_BD"/>
    <property type="match status" value="1"/>
</dbReference>
<dbReference type="EMBL" id="KV425909">
    <property type="protein sequence ID" value="KZV99458.1"/>
    <property type="molecule type" value="Genomic_DNA"/>
</dbReference>
<dbReference type="Gene3D" id="2.40.40.10">
    <property type="entry name" value="RlpA-like domain"/>
    <property type="match status" value="1"/>
</dbReference>
<evidence type="ECO:0000256" key="1">
    <source>
        <dbReference type="ARBA" id="ARBA00022801"/>
    </source>
</evidence>
<feature type="region of interest" description="Disordered" evidence="2">
    <location>
        <begin position="438"/>
        <end position="467"/>
    </location>
</feature>
<feature type="signal peptide" evidence="3">
    <location>
        <begin position="1"/>
        <end position="17"/>
    </location>
</feature>
<evidence type="ECO:0000259" key="4">
    <source>
        <dbReference type="SMART" id="SM00495"/>
    </source>
</evidence>
<dbReference type="GO" id="GO:0004553">
    <property type="term" value="F:hydrolase activity, hydrolyzing O-glycosyl compounds"/>
    <property type="evidence" value="ECO:0007669"/>
    <property type="project" value="InterPro"/>
</dbReference>
<dbReference type="Proteomes" id="UP000077266">
    <property type="component" value="Unassembled WGS sequence"/>
</dbReference>
<gene>
    <name evidence="5" type="ORF">EXIGLDRAFT_762549</name>
</gene>
<name>A0A165MLX1_EXIGL</name>
<evidence type="ECO:0000313" key="6">
    <source>
        <dbReference type="Proteomes" id="UP000077266"/>
    </source>
</evidence>
<dbReference type="InterPro" id="IPR036908">
    <property type="entry name" value="RlpA-like_sf"/>
</dbReference>
<dbReference type="InterPro" id="IPR036573">
    <property type="entry name" value="CBM_sf_5/12"/>
</dbReference>
<dbReference type="Pfam" id="PF02839">
    <property type="entry name" value="CBM_5_12"/>
    <property type="match status" value="1"/>
</dbReference>
<evidence type="ECO:0000313" key="5">
    <source>
        <dbReference type="EMBL" id="KZV99458.1"/>
    </source>
</evidence>
<dbReference type="Gene3D" id="2.10.10.20">
    <property type="entry name" value="Carbohydrate-binding module superfamily 5/12"/>
    <property type="match status" value="1"/>
</dbReference>
<keyword evidence="3" id="KW-0732">Signal</keyword>
<dbReference type="SMART" id="SM00495">
    <property type="entry name" value="ChtBD3"/>
    <property type="match status" value="1"/>
</dbReference>
<organism evidence="5 6">
    <name type="scientific">Exidia glandulosa HHB12029</name>
    <dbReference type="NCBI Taxonomy" id="1314781"/>
    <lineage>
        <taxon>Eukaryota</taxon>
        <taxon>Fungi</taxon>
        <taxon>Dikarya</taxon>
        <taxon>Basidiomycota</taxon>
        <taxon>Agaricomycotina</taxon>
        <taxon>Agaricomycetes</taxon>
        <taxon>Auriculariales</taxon>
        <taxon>Exidiaceae</taxon>
        <taxon>Exidia</taxon>
    </lineage>
</organism>
<dbReference type="GO" id="GO:0030246">
    <property type="term" value="F:carbohydrate binding"/>
    <property type="evidence" value="ECO:0007669"/>
    <property type="project" value="InterPro"/>
</dbReference>
<dbReference type="InParanoid" id="A0A165MLX1"/>
<dbReference type="InterPro" id="IPR003610">
    <property type="entry name" value="CBM5/12"/>
</dbReference>
<dbReference type="CDD" id="cd22191">
    <property type="entry name" value="DPBB_RlpA_EXP_N-like"/>
    <property type="match status" value="1"/>
</dbReference>
<sequence length="573" mass="59091">MLSHSFVLLALGLAVTARPLRTREQAQQLIGNASVFHPTRATCGSEYGDNDLVAAVSRDFFDAFGDFADSPPDNPVCLYKISVASGSDPSKEIGSFTISEVCEDCTLGDIQLSPAAMATLGDEENVSWQLAQSDFWPLPNDIPVPPPPLFYDVTLASRPTPTGSDQPIVTTLALEFPCGGAHFEPSGMLCASPVDGTDGYTTTVTATLYAPTGASASTSISETAIPTTTEGSCSPVVTTRPVFEDCALGEACPEVVDIETVTLFPCATETAPSTQSTEPPVETTVTGDAPVVTTIWGSTDCNANNKPGDPMRPCPPMPTSTVVTITPSHSASLPVTTSLSSAPVSTTGSSSDAPVVTTIWGSTDCNANNKPGEPMKPCPPQPTSTVVTLTPSATTASAATTTTADAPIVTTIWGHTDCNANNKPGEPMKPCPPIPTSTVVTLSPSSDSTVPTTTSPPVPSGTGVQDDPIVTTSTIWVEGDCNADGGVGGGMKPCIPPIFETTTIITLTPSQTVTSIAPSLTPTEALTACTASAFDTGAQYNGGDVVTYHGQNWRAKWWTEAAVPGHDRCGISP</sequence>
<feature type="chain" id="PRO_5007862649" description="Chitin-binding type-3 domain-containing protein" evidence="3">
    <location>
        <begin position="18"/>
        <end position="573"/>
    </location>
</feature>
<dbReference type="AlphaFoldDB" id="A0A165MLX1"/>
<protein>
    <recommendedName>
        <fullName evidence="4">Chitin-binding type-3 domain-containing protein</fullName>
    </recommendedName>
</protein>
<dbReference type="GO" id="GO:0005576">
    <property type="term" value="C:extracellular region"/>
    <property type="evidence" value="ECO:0007669"/>
    <property type="project" value="InterPro"/>
</dbReference>
<dbReference type="GO" id="GO:0005975">
    <property type="term" value="P:carbohydrate metabolic process"/>
    <property type="evidence" value="ECO:0007669"/>
    <property type="project" value="InterPro"/>
</dbReference>
<evidence type="ECO:0000256" key="2">
    <source>
        <dbReference type="SAM" id="MobiDB-lite"/>
    </source>
</evidence>